<feature type="compositionally biased region" description="Acidic residues" evidence="1">
    <location>
        <begin position="95"/>
        <end position="113"/>
    </location>
</feature>
<accession>A0A8J5V764</accession>
<keyword evidence="3" id="KW-1185">Reference proteome</keyword>
<evidence type="ECO:0000313" key="3">
    <source>
        <dbReference type="Proteomes" id="UP000729402"/>
    </source>
</evidence>
<reference evidence="2" key="1">
    <citation type="journal article" date="2021" name="bioRxiv">
        <title>Whole Genome Assembly and Annotation of Northern Wild Rice, Zizania palustris L., Supports a Whole Genome Duplication in the Zizania Genus.</title>
        <authorList>
            <person name="Haas M."/>
            <person name="Kono T."/>
            <person name="Macchietto M."/>
            <person name="Millas R."/>
            <person name="McGilp L."/>
            <person name="Shao M."/>
            <person name="Duquette J."/>
            <person name="Hirsch C.N."/>
            <person name="Kimball J."/>
        </authorList>
    </citation>
    <scope>NUCLEOTIDE SEQUENCE</scope>
    <source>
        <tissue evidence="2">Fresh leaf tissue</tissue>
    </source>
</reference>
<name>A0A8J5V764_ZIZPA</name>
<organism evidence="2 3">
    <name type="scientific">Zizania palustris</name>
    <name type="common">Northern wild rice</name>
    <dbReference type="NCBI Taxonomy" id="103762"/>
    <lineage>
        <taxon>Eukaryota</taxon>
        <taxon>Viridiplantae</taxon>
        <taxon>Streptophyta</taxon>
        <taxon>Embryophyta</taxon>
        <taxon>Tracheophyta</taxon>
        <taxon>Spermatophyta</taxon>
        <taxon>Magnoliopsida</taxon>
        <taxon>Liliopsida</taxon>
        <taxon>Poales</taxon>
        <taxon>Poaceae</taxon>
        <taxon>BOP clade</taxon>
        <taxon>Oryzoideae</taxon>
        <taxon>Oryzeae</taxon>
        <taxon>Zizaniinae</taxon>
        <taxon>Zizania</taxon>
    </lineage>
</organism>
<comment type="caution">
    <text evidence="2">The sequence shown here is derived from an EMBL/GenBank/DDBJ whole genome shotgun (WGS) entry which is preliminary data.</text>
</comment>
<evidence type="ECO:0000256" key="1">
    <source>
        <dbReference type="SAM" id="MobiDB-lite"/>
    </source>
</evidence>
<protein>
    <submittedName>
        <fullName evidence="2">Uncharacterized protein</fullName>
    </submittedName>
</protein>
<sequence length="132" mass="14902">MTHRSRARADCGCRWWREVQDGARINVQGVPYATAPSGPTSYGMKVLSLFISDQAFTLRRADDLLLQPDASACGATKASIPRRSTRVRELHDDDFNSGDDEEEANENEEEIDFESNKDEVLLSENYDQEDDD</sequence>
<dbReference type="AlphaFoldDB" id="A0A8J5V764"/>
<gene>
    <name evidence="2" type="ORF">GUJ93_ZPchr0001g32455</name>
</gene>
<evidence type="ECO:0000313" key="2">
    <source>
        <dbReference type="EMBL" id="KAG8052590.1"/>
    </source>
</evidence>
<reference evidence="2" key="2">
    <citation type="submission" date="2021-02" db="EMBL/GenBank/DDBJ databases">
        <authorList>
            <person name="Kimball J.A."/>
            <person name="Haas M.W."/>
            <person name="Macchietto M."/>
            <person name="Kono T."/>
            <person name="Duquette J."/>
            <person name="Shao M."/>
        </authorList>
    </citation>
    <scope>NUCLEOTIDE SEQUENCE</scope>
    <source>
        <tissue evidence="2">Fresh leaf tissue</tissue>
    </source>
</reference>
<dbReference type="EMBL" id="JAAALK010000288">
    <property type="protein sequence ID" value="KAG8052590.1"/>
    <property type="molecule type" value="Genomic_DNA"/>
</dbReference>
<feature type="region of interest" description="Disordered" evidence="1">
    <location>
        <begin position="75"/>
        <end position="132"/>
    </location>
</feature>
<proteinExistence type="predicted"/>
<dbReference type="Proteomes" id="UP000729402">
    <property type="component" value="Unassembled WGS sequence"/>
</dbReference>